<organism evidence="1 2">
    <name type="scientific">Ottowia beijingensis</name>
    <dbReference type="NCBI Taxonomy" id="1207057"/>
    <lineage>
        <taxon>Bacteria</taxon>
        <taxon>Pseudomonadati</taxon>
        <taxon>Pseudomonadota</taxon>
        <taxon>Betaproteobacteria</taxon>
        <taxon>Burkholderiales</taxon>
        <taxon>Comamonadaceae</taxon>
        <taxon>Ottowia</taxon>
    </lineage>
</organism>
<comment type="caution">
    <text evidence="1">The sequence shown here is derived from an EMBL/GenBank/DDBJ whole genome shotgun (WGS) entry which is preliminary data.</text>
</comment>
<protein>
    <submittedName>
        <fullName evidence="1">Uncharacterized protein</fullName>
    </submittedName>
</protein>
<dbReference type="EMBL" id="JACCKX010000001">
    <property type="protein sequence ID" value="NZA03389.1"/>
    <property type="molecule type" value="Genomic_DNA"/>
</dbReference>
<dbReference type="RefSeq" id="WP_180551615.1">
    <property type="nucleotide sequence ID" value="NZ_JACCKX010000001.1"/>
</dbReference>
<evidence type="ECO:0000313" key="2">
    <source>
        <dbReference type="Proteomes" id="UP000589716"/>
    </source>
</evidence>
<keyword evidence="2" id="KW-1185">Reference proteome</keyword>
<dbReference type="Proteomes" id="UP000589716">
    <property type="component" value="Unassembled WGS sequence"/>
</dbReference>
<proteinExistence type="predicted"/>
<evidence type="ECO:0000313" key="1">
    <source>
        <dbReference type="EMBL" id="NZA03389.1"/>
    </source>
</evidence>
<dbReference type="AlphaFoldDB" id="A0A853IZL8"/>
<name>A0A853IZL8_9BURK</name>
<gene>
    <name evidence="1" type="ORF">H0I39_19770</name>
</gene>
<accession>A0A853IZL8</accession>
<sequence length="81" mass="8530">MSAIAWNTQEIVAEALALHPSGPLFTNMDDGHGKAIPVSVDTLSAAVTEMSKAMVKAEEARSSFSFETSAGPAKPSWPPWA</sequence>
<reference evidence="1 2" key="1">
    <citation type="submission" date="2020-07" db="EMBL/GenBank/DDBJ databases">
        <authorList>
            <person name="Maaloum M."/>
        </authorList>
    </citation>
    <scope>NUCLEOTIDE SEQUENCE [LARGE SCALE GENOMIC DNA]</scope>
    <source>
        <strain evidence="1 2">GCS-AN-3</strain>
    </source>
</reference>